<dbReference type="InterPro" id="IPR000477">
    <property type="entry name" value="RT_dom"/>
</dbReference>
<proteinExistence type="predicted"/>
<dbReference type="EMBL" id="BQNB010013402">
    <property type="protein sequence ID" value="GJT15520.1"/>
    <property type="molecule type" value="Genomic_DNA"/>
</dbReference>
<comment type="caution">
    <text evidence="2">The sequence shown here is derived from an EMBL/GenBank/DDBJ whole genome shotgun (WGS) entry which is preliminary data.</text>
</comment>
<protein>
    <submittedName>
        <fullName evidence="2">Reverse transcriptase domain-containing protein</fullName>
    </submittedName>
</protein>
<keyword evidence="3" id="KW-1185">Reference proteome</keyword>
<evidence type="ECO:0000313" key="2">
    <source>
        <dbReference type="EMBL" id="GJT15520.1"/>
    </source>
</evidence>
<keyword evidence="2" id="KW-0548">Nucleotidyltransferase</keyword>
<feature type="domain" description="Reverse transcriptase" evidence="1">
    <location>
        <begin position="254"/>
        <end position="436"/>
    </location>
</feature>
<reference evidence="2" key="1">
    <citation type="journal article" date="2022" name="Int. J. Mol. Sci.">
        <title>Draft Genome of Tanacetum Coccineum: Genomic Comparison of Closely Related Tanacetum-Family Plants.</title>
        <authorList>
            <person name="Yamashiro T."/>
            <person name="Shiraishi A."/>
            <person name="Nakayama K."/>
            <person name="Satake H."/>
        </authorList>
    </citation>
    <scope>NUCLEOTIDE SEQUENCE</scope>
</reference>
<sequence>MDQDSVHMVAASKVSMLKPGVETTIAPTTAKEKAQRRLELKARSTLLMGIPNEHQFKFNSIKDAKSLLQAVEKSSEVLDQTFDRLQKLISQLEIHSESISQEDVNQKFLRSLSPEWNTHTIVWRNKPEIYTLSLDDLYNNLKIYEPKVKGASSSSTNIQNVAFVSSNNTSSTNGAVNTAHVEDAFSSNYDVEDAFSSKNSPDYTPVSPDYFPALPGNTSPDPSDDLSKYLLASLAILPFHVDPYMKVMQAYNATNNESPITLPRVPIAPPTILPSSPVLPLSPIMCIDYRELNKLTIKNCYPLPRIDDLFDQLQGLSVYSKIDLRSGYHQLRVRDEDIPKTAFRTRYIHYEFQVMPFGLINAPAVFMDLMNRVCKPYLDKFVIVFIDDILIYSRNKEEHADHLRIILELLKKEKLYAKFSKCDFWISIVQFLGHVIDSQGIHVDPAKIEAVKNWASPTTPTEVRQFLGLAGYYRRFIKDFSKIAKSLTELTQKNKKYIWGEDQESAFQLLKQKLCEAPILALP</sequence>
<dbReference type="PROSITE" id="PS50878">
    <property type="entry name" value="RT_POL"/>
    <property type="match status" value="1"/>
</dbReference>
<dbReference type="Gene3D" id="3.30.70.270">
    <property type="match status" value="2"/>
</dbReference>
<name>A0ABQ5BL03_9ASTR</name>
<dbReference type="Proteomes" id="UP001151760">
    <property type="component" value="Unassembled WGS sequence"/>
</dbReference>
<evidence type="ECO:0000259" key="1">
    <source>
        <dbReference type="PROSITE" id="PS50878"/>
    </source>
</evidence>
<dbReference type="CDD" id="cd01647">
    <property type="entry name" value="RT_LTR"/>
    <property type="match status" value="1"/>
</dbReference>
<evidence type="ECO:0000313" key="3">
    <source>
        <dbReference type="Proteomes" id="UP001151760"/>
    </source>
</evidence>
<keyword evidence="2" id="KW-0808">Transferase</keyword>
<dbReference type="PANTHER" id="PTHR24559:SF427">
    <property type="entry name" value="RNA-DIRECTED DNA POLYMERASE"/>
    <property type="match status" value="1"/>
</dbReference>
<dbReference type="SUPFAM" id="SSF56672">
    <property type="entry name" value="DNA/RNA polymerases"/>
    <property type="match status" value="1"/>
</dbReference>
<dbReference type="InterPro" id="IPR053134">
    <property type="entry name" value="RNA-dir_DNA_polymerase"/>
</dbReference>
<keyword evidence="2" id="KW-0695">RNA-directed DNA polymerase</keyword>
<accession>A0ABQ5BL03</accession>
<gene>
    <name evidence="2" type="ORF">Tco_0874226</name>
</gene>
<dbReference type="GO" id="GO:0003964">
    <property type="term" value="F:RNA-directed DNA polymerase activity"/>
    <property type="evidence" value="ECO:0007669"/>
    <property type="project" value="UniProtKB-KW"/>
</dbReference>
<dbReference type="Gene3D" id="3.10.10.10">
    <property type="entry name" value="HIV Type 1 Reverse Transcriptase, subunit A, domain 1"/>
    <property type="match status" value="1"/>
</dbReference>
<dbReference type="InterPro" id="IPR043502">
    <property type="entry name" value="DNA/RNA_pol_sf"/>
</dbReference>
<dbReference type="Pfam" id="PF00078">
    <property type="entry name" value="RVT_1"/>
    <property type="match status" value="1"/>
</dbReference>
<dbReference type="PANTHER" id="PTHR24559">
    <property type="entry name" value="TRANSPOSON TY3-I GAG-POL POLYPROTEIN"/>
    <property type="match status" value="1"/>
</dbReference>
<dbReference type="InterPro" id="IPR043128">
    <property type="entry name" value="Rev_trsase/Diguanyl_cyclase"/>
</dbReference>
<reference evidence="2" key="2">
    <citation type="submission" date="2022-01" db="EMBL/GenBank/DDBJ databases">
        <authorList>
            <person name="Yamashiro T."/>
            <person name="Shiraishi A."/>
            <person name="Satake H."/>
            <person name="Nakayama K."/>
        </authorList>
    </citation>
    <scope>NUCLEOTIDE SEQUENCE</scope>
</reference>
<organism evidence="2 3">
    <name type="scientific">Tanacetum coccineum</name>
    <dbReference type="NCBI Taxonomy" id="301880"/>
    <lineage>
        <taxon>Eukaryota</taxon>
        <taxon>Viridiplantae</taxon>
        <taxon>Streptophyta</taxon>
        <taxon>Embryophyta</taxon>
        <taxon>Tracheophyta</taxon>
        <taxon>Spermatophyta</taxon>
        <taxon>Magnoliopsida</taxon>
        <taxon>eudicotyledons</taxon>
        <taxon>Gunneridae</taxon>
        <taxon>Pentapetalae</taxon>
        <taxon>asterids</taxon>
        <taxon>campanulids</taxon>
        <taxon>Asterales</taxon>
        <taxon>Asteraceae</taxon>
        <taxon>Asteroideae</taxon>
        <taxon>Anthemideae</taxon>
        <taxon>Anthemidinae</taxon>
        <taxon>Tanacetum</taxon>
    </lineage>
</organism>